<evidence type="ECO:0000256" key="1">
    <source>
        <dbReference type="SAM" id="Coils"/>
    </source>
</evidence>
<dbReference type="Gene3D" id="3.80.10.10">
    <property type="entry name" value="Ribonuclease Inhibitor"/>
    <property type="match status" value="1"/>
</dbReference>
<feature type="compositionally biased region" description="Low complexity" evidence="2">
    <location>
        <begin position="924"/>
        <end position="936"/>
    </location>
</feature>
<dbReference type="InterPro" id="IPR032675">
    <property type="entry name" value="LRR_dom_sf"/>
</dbReference>
<dbReference type="PANTHER" id="PTHR24114:SF2">
    <property type="entry name" value="F-BOX DOMAIN-CONTAINING PROTEIN-RELATED"/>
    <property type="match status" value="1"/>
</dbReference>
<reference evidence="3" key="1">
    <citation type="submission" date="2021-09" db="EMBL/GenBank/DDBJ databases">
        <authorList>
            <consortium name="AG Swart"/>
            <person name="Singh M."/>
            <person name="Singh A."/>
            <person name="Seah K."/>
            <person name="Emmerich C."/>
        </authorList>
    </citation>
    <scope>NUCLEOTIDE SEQUENCE</scope>
    <source>
        <strain evidence="3">ATCC30299</strain>
    </source>
</reference>
<feature type="coiled-coil region" evidence="1">
    <location>
        <begin position="716"/>
        <end position="743"/>
    </location>
</feature>
<feature type="region of interest" description="Disordered" evidence="2">
    <location>
        <begin position="842"/>
        <end position="874"/>
    </location>
</feature>
<organism evidence="3 4">
    <name type="scientific">Blepharisma stoltei</name>
    <dbReference type="NCBI Taxonomy" id="1481888"/>
    <lineage>
        <taxon>Eukaryota</taxon>
        <taxon>Sar</taxon>
        <taxon>Alveolata</taxon>
        <taxon>Ciliophora</taxon>
        <taxon>Postciliodesmatophora</taxon>
        <taxon>Heterotrichea</taxon>
        <taxon>Heterotrichida</taxon>
        <taxon>Blepharismidae</taxon>
        <taxon>Blepharisma</taxon>
    </lineage>
</organism>
<feature type="region of interest" description="Disordered" evidence="2">
    <location>
        <begin position="913"/>
        <end position="936"/>
    </location>
</feature>
<accession>A0AAU9IH26</accession>
<evidence type="ECO:0000256" key="2">
    <source>
        <dbReference type="SAM" id="MobiDB-lite"/>
    </source>
</evidence>
<proteinExistence type="predicted"/>
<feature type="coiled-coil region" evidence="1">
    <location>
        <begin position="547"/>
        <end position="595"/>
    </location>
</feature>
<sequence length="978" mass="112170">MEEQGRNPDDGNSWKKDNYGLKSSGKELLVMTVDIGEGKQDIVTICEKDDPNQLAQDFARKHCLDLSFQTSLASIIKQNKEIMQSPSYKSTSKILDLPESFSLSHTQKGNIQTEPAKKASIISKPDQKLSAQVDFKASGTNSYGKIPNKLQINSVSLKELKIQHQKLSSESVKSLCVGLMSNTVITNLILQSNSLGNSESISYISSLLTTNQCLEVLDISHNNINDASIQSLCLVLADVKLKALILDHNDIKSAPIWQGLNYNTSIEEFSINFNPLNFESVSNILDILLINKRLKWLGIMGIELSGPAPIKENQSGQLSTREAILFKLAQVLRYSSLVAIAIDIDPSDRFSLEELESTLIKHNRVLKQIISRNINWQKLDPGSPLVRILRSLKANARINQNYFVPEYMQNEYFNGVEDSGNAESLSMRQKSPEHLHRSSLSCDSKDFSLLTIDDPGLETVPKTPQFSISQNKSQFTEKESDTLLNPIHRDFTQKKDTKQEIDDKLTNSFTLTDTTHETPLIESPRGEDSIMDNPTMMSYFHTFISTMEKFEQKIDILSSKVEVIEMKVSKQSKEMASQKEELMKALETVSEQSRKNEKIIKESIKKINDRVSYLERGLKKGKENELCEDTESNSINKEIYKLENELELEEHYSKIKNSQDKWKQEMRQRLTILEKKENEIDYIVKNISEKFDNEINQRLNYFENKLSKVYDFDREKDSLFYSINELERKMQKLDEKVVREVVQIKEVLPTETALRVEDLKADYTESSIKTTKNRQPILKTPEKYKIQENSFQNFTYRSKSVRKPMKLNTYRQANSARKSLVVRKIDEEKEISEFRPEISRDSPIMKRKDSEPLAEYVEKSTQKEDFSEKSTQSPEKINVANSCELASYFPSEAESILVNAMLEKVNFKRNPNSKQWINKPRNLSPQSSSFSSISQSRYNHSKQLSSSDITECVPSAELQENLKQRGLFITENHTAFRY</sequence>
<name>A0AAU9IH26_9CILI</name>
<evidence type="ECO:0000313" key="3">
    <source>
        <dbReference type="EMBL" id="CAG9313772.1"/>
    </source>
</evidence>
<dbReference type="SUPFAM" id="SSF52047">
    <property type="entry name" value="RNI-like"/>
    <property type="match status" value="1"/>
</dbReference>
<feature type="compositionally biased region" description="Basic and acidic residues" evidence="2">
    <location>
        <begin position="842"/>
        <end position="868"/>
    </location>
</feature>
<comment type="caution">
    <text evidence="3">The sequence shown here is derived from an EMBL/GenBank/DDBJ whole genome shotgun (WGS) entry which is preliminary data.</text>
</comment>
<keyword evidence="4" id="KW-1185">Reference proteome</keyword>
<dbReference type="AlphaFoldDB" id="A0AAU9IH26"/>
<keyword evidence="1" id="KW-0175">Coiled coil</keyword>
<gene>
    <name evidence="3" type="ORF">BSTOLATCC_MIC9576</name>
</gene>
<feature type="compositionally biased region" description="Polar residues" evidence="2">
    <location>
        <begin position="462"/>
        <end position="474"/>
    </location>
</feature>
<dbReference type="PANTHER" id="PTHR24114">
    <property type="entry name" value="LEUCINE RICH REPEAT FAMILY PROTEIN"/>
    <property type="match status" value="1"/>
</dbReference>
<protein>
    <submittedName>
        <fullName evidence="3">Uncharacterized protein</fullName>
    </submittedName>
</protein>
<dbReference type="EMBL" id="CAJZBQ010000011">
    <property type="protein sequence ID" value="CAG9313772.1"/>
    <property type="molecule type" value="Genomic_DNA"/>
</dbReference>
<feature type="region of interest" description="Disordered" evidence="2">
    <location>
        <begin position="461"/>
        <end position="480"/>
    </location>
</feature>
<evidence type="ECO:0000313" key="4">
    <source>
        <dbReference type="Proteomes" id="UP001162131"/>
    </source>
</evidence>
<dbReference type="Proteomes" id="UP001162131">
    <property type="component" value="Unassembled WGS sequence"/>
</dbReference>
<dbReference type="SMART" id="SM00368">
    <property type="entry name" value="LRR_RI"/>
    <property type="match status" value="2"/>
</dbReference>
<dbReference type="InterPro" id="IPR052394">
    <property type="entry name" value="LRR-containing"/>
</dbReference>